<keyword evidence="7" id="KW-0472">Membrane</keyword>
<dbReference type="EC" id="2.4.99.12" evidence="2 7"/>
<sequence length="405" mass="46567">MILITSLFNKKAKLWIRGRKDIFERLRAAIPAGESVIWMHCASLGEFEQGRPVLEKLKDEYPSYKILLTFFSPSGYEVRKNYEGADWVFYLPLDTKTNAQKFINIANPKLVIFVKYEYWYHYLHELYQRQIPTILISAIFREHAVFFKWYGSVHRKMLTFFSHIFVQTKESYNRVQKIVPTHKITLAGDTRFDRVASIASQFDAIPAIEKFIANNKKVIVAGSTWPDDEIMLNKLLLKNNDLSLIIAPHEINSGHIEFLKSTFTNAILFSNWKEWAKNDNVIATSGVLIIDNIGMLSKLYKYSNISYIGGGFNKSGIHNTLEAAVYGKPVIFGPNYSKFAEAINLIKSKGGFSYSGEKELFNIFESLISNHTILKEYSNNAQKFVTENTGATNKITNWLRQISFE</sequence>
<keyword evidence="4 7" id="KW-0808">Transferase</keyword>
<keyword evidence="7" id="KW-1003">Cell membrane</keyword>
<comment type="catalytic activity">
    <reaction evidence="6 7">
        <text>lipid IVA (E. coli) + CMP-3-deoxy-beta-D-manno-octulosonate = alpha-Kdo-(2-&gt;6)-lipid IVA (E. coli) + CMP + H(+)</text>
        <dbReference type="Rhea" id="RHEA:28066"/>
        <dbReference type="ChEBI" id="CHEBI:15378"/>
        <dbReference type="ChEBI" id="CHEBI:58603"/>
        <dbReference type="ChEBI" id="CHEBI:60364"/>
        <dbReference type="ChEBI" id="CHEBI:60377"/>
        <dbReference type="ChEBI" id="CHEBI:85987"/>
        <dbReference type="EC" id="2.4.99.12"/>
    </reaction>
</comment>
<accession>A0ABS9SL28</accession>
<evidence type="ECO:0000313" key="9">
    <source>
        <dbReference type="EMBL" id="MCH5599086.1"/>
    </source>
</evidence>
<evidence type="ECO:0000256" key="5">
    <source>
        <dbReference type="ARBA" id="ARBA00031445"/>
    </source>
</evidence>
<organism evidence="9 10">
    <name type="scientific">Niabella ginsengisoli</name>
    <dbReference type="NCBI Taxonomy" id="522298"/>
    <lineage>
        <taxon>Bacteria</taxon>
        <taxon>Pseudomonadati</taxon>
        <taxon>Bacteroidota</taxon>
        <taxon>Chitinophagia</taxon>
        <taxon>Chitinophagales</taxon>
        <taxon>Chitinophagaceae</taxon>
        <taxon>Niabella</taxon>
    </lineage>
</organism>
<evidence type="ECO:0000259" key="8">
    <source>
        <dbReference type="Pfam" id="PF04413"/>
    </source>
</evidence>
<feature type="domain" description="3-deoxy-D-manno-octulosonic-acid transferase N-terminal" evidence="8">
    <location>
        <begin position="23"/>
        <end position="193"/>
    </location>
</feature>
<evidence type="ECO:0000313" key="10">
    <source>
        <dbReference type="Proteomes" id="UP001202248"/>
    </source>
</evidence>
<keyword evidence="7" id="KW-0448">Lipopolysaccharide biosynthesis</keyword>
<evidence type="ECO:0000256" key="1">
    <source>
        <dbReference type="ARBA" id="ARBA00004713"/>
    </source>
</evidence>
<dbReference type="SUPFAM" id="SSF53756">
    <property type="entry name" value="UDP-Glycosyltransferase/glycogen phosphorylase"/>
    <property type="match status" value="1"/>
</dbReference>
<dbReference type="PANTHER" id="PTHR42755">
    <property type="entry name" value="3-DEOXY-MANNO-OCTULOSONATE CYTIDYLYLTRANSFERASE"/>
    <property type="match status" value="1"/>
</dbReference>
<evidence type="ECO:0000256" key="3">
    <source>
        <dbReference type="ARBA" id="ARBA00019077"/>
    </source>
</evidence>
<comment type="pathway">
    <text evidence="1 7">Bacterial outer membrane biogenesis; LPS core biosynthesis.</text>
</comment>
<comment type="similarity">
    <text evidence="7">Belongs to the glycosyltransferase group 1 family.</text>
</comment>
<dbReference type="InterPro" id="IPR038107">
    <property type="entry name" value="Glycos_transf_N_sf"/>
</dbReference>
<keyword evidence="10" id="KW-1185">Reference proteome</keyword>
<dbReference type="Gene3D" id="3.40.50.11720">
    <property type="entry name" value="3-Deoxy-D-manno-octulosonic-acid transferase, N-terminal domain"/>
    <property type="match status" value="1"/>
</dbReference>
<dbReference type="Proteomes" id="UP001202248">
    <property type="component" value="Unassembled WGS sequence"/>
</dbReference>
<dbReference type="InterPro" id="IPR007507">
    <property type="entry name" value="Glycos_transf_N"/>
</dbReference>
<reference evidence="9 10" key="1">
    <citation type="submission" date="2022-02" db="EMBL/GenBank/DDBJ databases">
        <authorList>
            <person name="Min J."/>
        </authorList>
    </citation>
    <scope>NUCLEOTIDE SEQUENCE [LARGE SCALE GENOMIC DNA]</scope>
    <source>
        <strain evidence="9 10">GR10-1</strain>
    </source>
</reference>
<gene>
    <name evidence="9" type="ORF">MKP09_14800</name>
</gene>
<comment type="caution">
    <text evidence="9">The sequence shown here is derived from an EMBL/GenBank/DDBJ whole genome shotgun (WGS) entry which is preliminary data.</text>
</comment>
<proteinExistence type="inferred from homology"/>
<dbReference type="GO" id="GO:0016740">
    <property type="term" value="F:transferase activity"/>
    <property type="evidence" value="ECO:0007669"/>
    <property type="project" value="UniProtKB-KW"/>
</dbReference>
<protein>
    <recommendedName>
        <fullName evidence="3 7">3-deoxy-D-manno-octulosonic acid transferase</fullName>
        <shortName evidence="7">Kdo transferase</shortName>
        <ecNumber evidence="2 7">2.4.99.12</ecNumber>
    </recommendedName>
    <alternativeName>
        <fullName evidence="5 7">Lipid IV(A) 3-deoxy-D-manno-octulosonic acid transferase</fullName>
    </alternativeName>
</protein>
<dbReference type="EMBL" id="JAKWBL010000003">
    <property type="protein sequence ID" value="MCH5599086.1"/>
    <property type="molecule type" value="Genomic_DNA"/>
</dbReference>
<name>A0ABS9SL28_9BACT</name>
<dbReference type="Pfam" id="PF04413">
    <property type="entry name" value="Glycos_transf_N"/>
    <property type="match status" value="1"/>
</dbReference>
<dbReference type="Gene3D" id="3.40.50.2000">
    <property type="entry name" value="Glycogen Phosphorylase B"/>
    <property type="match status" value="1"/>
</dbReference>
<dbReference type="RefSeq" id="WP_240830764.1">
    <property type="nucleotide sequence ID" value="NZ_JAKWBL010000003.1"/>
</dbReference>
<evidence type="ECO:0000256" key="2">
    <source>
        <dbReference type="ARBA" id="ARBA00012621"/>
    </source>
</evidence>
<comment type="function">
    <text evidence="7">Involved in lipopolysaccharide (LPS) biosynthesis. Catalyzes the transfer of 3-deoxy-D-manno-octulosonate (Kdo) residue(s) from CMP-Kdo to lipid IV(A), the tetraacyldisaccharide-1,4'-bisphosphate precursor of lipid A.</text>
</comment>
<evidence type="ECO:0000256" key="7">
    <source>
        <dbReference type="RuleBase" id="RU365103"/>
    </source>
</evidence>
<evidence type="ECO:0000256" key="6">
    <source>
        <dbReference type="ARBA" id="ARBA00049183"/>
    </source>
</evidence>
<evidence type="ECO:0000256" key="4">
    <source>
        <dbReference type="ARBA" id="ARBA00022679"/>
    </source>
</evidence>
<dbReference type="InterPro" id="IPR039901">
    <property type="entry name" value="Kdotransferase"/>
</dbReference>
<comment type="subcellular location">
    <subcellularLocation>
        <location evidence="7">Cell membrane</location>
    </subcellularLocation>
</comment>
<dbReference type="PANTHER" id="PTHR42755:SF1">
    <property type="entry name" value="3-DEOXY-D-MANNO-OCTULOSONIC ACID TRANSFERASE, MITOCHONDRIAL-RELATED"/>
    <property type="match status" value="1"/>
</dbReference>